<protein>
    <recommendedName>
        <fullName evidence="4">Phosphoribosyltransferase</fullName>
    </recommendedName>
</protein>
<dbReference type="OrthoDB" id="370993at2"/>
<dbReference type="STRING" id="158189.SpiBuddy_1398"/>
<dbReference type="InterPro" id="IPR000836">
    <property type="entry name" value="PRTase_dom"/>
</dbReference>
<gene>
    <name evidence="2" type="ordered locus">SpiBuddy_1398</name>
</gene>
<dbReference type="Proteomes" id="UP000008466">
    <property type="component" value="Chromosome"/>
</dbReference>
<sequence length="216" mass="24134">MWCLSCNSLSDSLLCPTCSAELAASSFTTFYALKCPTCGKPVLDPIYGCDFCQKALLSYGFYDGILEHLLTEYKHAGKIMASVVLSGLFESMLQSFDHPVLIPIPSSRSGKRSLGFDHMALVTAILGKRLNLQSIHLFRQKANSLYTVLSRSQRQQTSNLEIRKRAAKQMQKLLLQNRTFLILDDIYTTGNTCKRAQELLYTEFSVQASICVIARA</sequence>
<dbReference type="InterPro" id="IPR051910">
    <property type="entry name" value="ComF/GntX_DNA_util-trans"/>
</dbReference>
<keyword evidence="3" id="KW-1185">Reference proteome</keyword>
<evidence type="ECO:0000313" key="2">
    <source>
        <dbReference type="EMBL" id="ADY13223.1"/>
    </source>
</evidence>
<accession>F0RZ16</accession>
<dbReference type="Gene3D" id="3.40.50.2020">
    <property type="match status" value="1"/>
</dbReference>
<organism evidence="2 3">
    <name type="scientific">Sphaerochaeta globosa (strain ATCC BAA-1886 / DSM 22777 / Buddy)</name>
    <name type="common">Spirochaeta sp. (strain Buddy)</name>
    <dbReference type="NCBI Taxonomy" id="158189"/>
    <lineage>
        <taxon>Bacteria</taxon>
        <taxon>Pseudomonadati</taxon>
        <taxon>Spirochaetota</taxon>
        <taxon>Spirochaetia</taxon>
        <taxon>Spirochaetales</taxon>
        <taxon>Sphaerochaetaceae</taxon>
        <taxon>Sphaerochaeta</taxon>
    </lineage>
</organism>
<reference evidence="3" key="1">
    <citation type="submission" date="2011-02" db="EMBL/GenBank/DDBJ databases">
        <title>Complete sequence of Spirochaeta sp. Buddy.</title>
        <authorList>
            <person name="Lucas S."/>
            <person name="Copeland A."/>
            <person name="Lapidus A."/>
            <person name="Cheng J.-F."/>
            <person name="Goodwin L."/>
            <person name="Pitluck S."/>
            <person name="Zeytun A."/>
            <person name="Detter J.C."/>
            <person name="Han C."/>
            <person name="Tapia R."/>
            <person name="Land M."/>
            <person name="Hauser L."/>
            <person name="Kyrpides N."/>
            <person name="Ivanova N."/>
            <person name="Mikhailova N."/>
            <person name="Pagani I."/>
            <person name="Ritalahti K.M."/>
            <person name="Loeffler F.E."/>
            <person name="Woyke T."/>
        </authorList>
    </citation>
    <scope>NUCLEOTIDE SEQUENCE [LARGE SCALE GENOMIC DNA]</scope>
    <source>
        <strain evidence="3">ATCC BAA-1886 / DSM 22777 / Buddy</strain>
    </source>
</reference>
<evidence type="ECO:0000313" key="3">
    <source>
        <dbReference type="Proteomes" id="UP000008466"/>
    </source>
</evidence>
<dbReference type="HOGENOM" id="CLU_1276935_0_0_12"/>
<evidence type="ECO:0000256" key="1">
    <source>
        <dbReference type="ARBA" id="ARBA00008007"/>
    </source>
</evidence>
<evidence type="ECO:0008006" key="4">
    <source>
        <dbReference type="Google" id="ProtNLM"/>
    </source>
</evidence>
<dbReference type="RefSeq" id="WP_013607073.1">
    <property type="nucleotide sequence ID" value="NC_015152.1"/>
</dbReference>
<dbReference type="EMBL" id="CP002541">
    <property type="protein sequence ID" value="ADY13223.1"/>
    <property type="molecule type" value="Genomic_DNA"/>
</dbReference>
<dbReference type="AlphaFoldDB" id="F0RZ16"/>
<dbReference type="eggNOG" id="COG1040">
    <property type="taxonomic scope" value="Bacteria"/>
</dbReference>
<dbReference type="CDD" id="cd06223">
    <property type="entry name" value="PRTases_typeI"/>
    <property type="match status" value="1"/>
</dbReference>
<proteinExistence type="inferred from homology"/>
<dbReference type="PANTHER" id="PTHR47505">
    <property type="entry name" value="DNA UTILIZATION PROTEIN YHGH"/>
    <property type="match status" value="1"/>
</dbReference>
<dbReference type="PANTHER" id="PTHR47505:SF1">
    <property type="entry name" value="DNA UTILIZATION PROTEIN YHGH"/>
    <property type="match status" value="1"/>
</dbReference>
<comment type="similarity">
    <text evidence="1">Belongs to the ComF/GntX family.</text>
</comment>
<name>F0RZ16_SPHGB</name>
<dbReference type="KEGG" id="sbu:SpiBuddy_1398"/>
<dbReference type="SUPFAM" id="SSF53271">
    <property type="entry name" value="PRTase-like"/>
    <property type="match status" value="1"/>
</dbReference>
<dbReference type="InterPro" id="IPR029057">
    <property type="entry name" value="PRTase-like"/>
</dbReference>